<evidence type="ECO:0000256" key="2">
    <source>
        <dbReference type="ARBA" id="ARBA00038006"/>
    </source>
</evidence>
<evidence type="ECO:0000313" key="6">
    <source>
        <dbReference type="EMBL" id="KAJ4979462.1"/>
    </source>
</evidence>
<keyword evidence="7" id="KW-1185">Reference proteome</keyword>
<feature type="coiled-coil region" evidence="3">
    <location>
        <begin position="351"/>
        <end position="651"/>
    </location>
</feature>
<reference evidence="6" key="1">
    <citation type="journal article" date="2023" name="Plant J.">
        <title>The genome of the king protea, Protea cynaroides.</title>
        <authorList>
            <person name="Chang J."/>
            <person name="Duong T.A."/>
            <person name="Schoeman C."/>
            <person name="Ma X."/>
            <person name="Roodt D."/>
            <person name="Barker N."/>
            <person name="Li Z."/>
            <person name="Van de Peer Y."/>
            <person name="Mizrachi E."/>
        </authorList>
    </citation>
    <scope>NUCLEOTIDE SEQUENCE</scope>
    <source>
        <tissue evidence="6">Young leaves</tissue>
    </source>
</reference>
<dbReference type="PANTHER" id="PTHR32258:SF3">
    <property type="entry name" value="PROTEIN NETWORKED 4A"/>
    <property type="match status" value="1"/>
</dbReference>
<evidence type="ECO:0000256" key="1">
    <source>
        <dbReference type="ARBA" id="ARBA00023054"/>
    </source>
</evidence>
<dbReference type="PROSITE" id="PS51774">
    <property type="entry name" value="NAB"/>
    <property type="match status" value="1"/>
</dbReference>
<gene>
    <name evidence="6" type="ORF">NE237_010242</name>
</gene>
<name>A0A9Q0KYX9_9MAGN</name>
<dbReference type="GO" id="GO:0003779">
    <property type="term" value="F:actin binding"/>
    <property type="evidence" value="ECO:0007669"/>
    <property type="project" value="InterPro"/>
</dbReference>
<protein>
    <recommendedName>
        <fullName evidence="5">NAB domain-containing protein</fullName>
    </recommendedName>
</protein>
<evidence type="ECO:0000256" key="4">
    <source>
        <dbReference type="SAM" id="MobiDB-lite"/>
    </source>
</evidence>
<evidence type="ECO:0000259" key="5">
    <source>
        <dbReference type="PROSITE" id="PS51774"/>
    </source>
</evidence>
<evidence type="ECO:0000313" key="7">
    <source>
        <dbReference type="Proteomes" id="UP001141806"/>
    </source>
</evidence>
<comment type="similarity">
    <text evidence="2">Belongs to the NET family.</text>
</comment>
<feature type="domain" description="NAB" evidence="5">
    <location>
        <begin position="42"/>
        <end position="122"/>
    </location>
</feature>
<dbReference type="EMBL" id="JAMYWD010000002">
    <property type="protein sequence ID" value="KAJ4979462.1"/>
    <property type="molecule type" value="Genomic_DNA"/>
</dbReference>
<dbReference type="PANTHER" id="PTHR32258">
    <property type="entry name" value="PROTEIN NETWORKED 4A"/>
    <property type="match status" value="1"/>
</dbReference>
<dbReference type="InterPro" id="IPR011684">
    <property type="entry name" value="NAB"/>
</dbReference>
<organism evidence="6 7">
    <name type="scientific">Protea cynaroides</name>
    <dbReference type="NCBI Taxonomy" id="273540"/>
    <lineage>
        <taxon>Eukaryota</taxon>
        <taxon>Viridiplantae</taxon>
        <taxon>Streptophyta</taxon>
        <taxon>Embryophyta</taxon>
        <taxon>Tracheophyta</taxon>
        <taxon>Spermatophyta</taxon>
        <taxon>Magnoliopsida</taxon>
        <taxon>Proteales</taxon>
        <taxon>Proteaceae</taxon>
        <taxon>Protea</taxon>
    </lineage>
</organism>
<keyword evidence="1 3" id="KW-0175">Coiled coil</keyword>
<dbReference type="InterPro" id="IPR051861">
    <property type="entry name" value="NET_actin-binding_domain"/>
</dbReference>
<comment type="caution">
    <text evidence="6">The sequence shown here is derived from an EMBL/GenBank/DDBJ whole genome shotgun (WGS) entry which is preliminary data.</text>
</comment>
<feature type="compositionally biased region" description="Polar residues" evidence="4">
    <location>
        <begin position="129"/>
        <end position="145"/>
    </location>
</feature>
<dbReference type="OrthoDB" id="1877257at2759"/>
<proteinExistence type="inferred from homology"/>
<dbReference type="GO" id="GO:0005774">
    <property type="term" value="C:vacuolar membrane"/>
    <property type="evidence" value="ECO:0007669"/>
    <property type="project" value="TreeGrafter"/>
</dbReference>
<feature type="region of interest" description="Disordered" evidence="4">
    <location>
        <begin position="165"/>
        <end position="209"/>
    </location>
</feature>
<feature type="coiled-coil region" evidence="3">
    <location>
        <begin position="267"/>
        <end position="294"/>
    </location>
</feature>
<evidence type="ECO:0000256" key="3">
    <source>
        <dbReference type="SAM" id="Coils"/>
    </source>
</evidence>
<dbReference type="Proteomes" id="UP001141806">
    <property type="component" value="Unassembled WGS sequence"/>
</dbReference>
<feature type="region of interest" description="Disordered" evidence="4">
    <location>
        <begin position="129"/>
        <end position="150"/>
    </location>
</feature>
<dbReference type="AlphaFoldDB" id="A0A9Q0KYX9"/>
<accession>A0A9Q0KYX9</accession>
<sequence length="690" mass="79082">MKFELQSCYRCTGTRSEHLFLDDDFEAKMSKNLKKMESTKSHSWWWDSHICPKSSKLMADGLEEMDRSVLRMLKLIEGDGDSFAKKADMYYQKRPELISHVEDFYRMYRSLAERYNHLTGELRKNIPSELQSQSSGLSDAGSEQSSPDRKFIRRKHSHRAAGFDFFLGSTGGGNNDPTQNVEDSSSACSDSELDSDDDSSSVNNYSVPTVNGDGEGLLRRIIELEIELRDSKEKLRVAEEGYKDACNAKITDTNKNNEIVAGYEEQLRITNGKLKIAEGEIVRLKRELGNYESMKLARNSQAQLELAQKDIPMVETENQSGQGWSDDLNEQIAGLEVSVSALDRGSLLDKLKITSSRLRDKEDEIARLKLELDNTRSSVDGLEDAAREKHEVLSEKSQEPELLERITGLEANLLSRSHDIEELEQKLKMTEESLQGSEKEIARLVRESHEATSNMQVELQAAHKDIAVQEVALGSERRQVSELQEQIKKYKLDISNLKEELFHTALNFSAEKEQLQAEISKLTEERAMLEVKLKEWETRKLSLQEEIEQLKGTIAQRDDAVEALDKDLDALKLQYDMMVEERDDQKTKMVMLMAEVSCKDNRIQKMDEHLNRLQKEQLELITGAEKGMKLVKKLEEEVERQRVAISTGAEEKREAIRQLCFSLDHYRNRNQQLRQAFMGNHKRHHIVLAS</sequence>
<dbReference type="Pfam" id="PF07765">
    <property type="entry name" value="KIP1"/>
    <property type="match status" value="1"/>
</dbReference>